<organism evidence="7 9">
    <name type="scientific">Leptomonas pyrrhocoris</name>
    <name type="common">Firebug parasite</name>
    <dbReference type="NCBI Taxonomy" id="157538"/>
    <lineage>
        <taxon>Eukaryota</taxon>
        <taxon>Discoba</taxon>
        <taxon>Euglenozoa</taxon>
        <taxon>Kinetoplastea</taxon>
        <taxon>Metakinetoplastina</taxon>
        <taxon>Trypanosomatida</taxon>
        <taxon>Trypanosomatidae</taxon>
        <taxon>Leishmaniinae</taxon>
        <taxon>Leptomonas</taxon>
    </lineage>
</organism>
<feature type="transmembrane region" description="Helical" evidence="5">
    <location>
        <begin position="217"/>
        <end position="233"/>
    </location>
</feature>
<dbReference type="RefSeq" id="XP_015664045.1">
    <property type="nucleotide sequence ID" value="XM_015796037.1"/>
</dbReference>
<evidence type="ECO:0000256" key="2">
    <source>
        <dbReference type="ARBA" id="ARBA00022692"/>
    </source>
</evidence>
<dbReference type="GO" id="GO:0016020">
    <property type="term" value="C:membrane"/>
    <property type="evidence" value="ECO:0007669"/>
    <property type="project" value="UniProtKB-SubCell"/>
</dbReference>
<keyword evidence="2 5" id="KW-0812">Transmembrane</keyword>
<evidence type="ECO:0000256" key="1">
    <source>
        <dbReference type="ARBA" id="ARBA00004141"/>
    </source>
</evidence>
<keyword evidence="9" id="KW-1185">Reference proteome</keyword>
<reference evidence="7 9" key="1">
    <citation type="submission" date="2015-07" db="EMBL/GenBank/DDBJ databases">
        <title>High-quality genome of monoxenous trypanosomatid Leptomonas pyrrhocoris.</title>
        <authorList>
            <person name="Flegontov P."/>
            <person name="Butenko A."/>
            <person name="Firsov S."/>
            <person name="Vlcek C."/>
            <person name="Logacheva M.D."/>
            <person name="Field M."/>
            <person name="Filatov D."/>
            <person name="Flegontova O."/>
            <person name="Gerasimov E."/>
            <person name="Jackson A.P."/>
            <person name="Kelly S."/>
            <person name="Opperdoes F."/>
            <person name="O'Reilly A."/>
            <person name="Votypka J."/>
            <person name="Yurchenko V."/>
            <person name="Lukes J."/>
        </authorList>
    </citation>
    <scope>NUCLEOTIDE SEQUENCE [LARGE SCALE GENOMIC DNA]</scope>
    <source>
        <strain evidence="7">H10</strain>
    </source>
</reference>
<dbReference type="AlphaFoldDB" id="A0A0M9G9U2"/>
<dbReference type="GeneID" id="26900314"/>
<feature type="transmembrane region" description="Helical" evidence="5">
    <location>
        <begin position="283"/>
        <end position="303"/>
    </location>
</feature>
<comment type="subcellular location">
    <subcellularLocation>
        <location evidence="1">Membrane</location>
        <topology evidence="1">Multi-pass membrane protein</topology>
    </subcellularLocation>
</comment>
<feature type="transmembrane region" description="Helical" evidence="5">
    <location>
        <begin position="96"/>
        <end position="116"/>
    </location>
</feature>
<dbReference type="EMBL" id="LGTL01000001">
    <property type="protein sequence ID" value="KPA85606.1"/>
    <property type="molecule type" value="Genomic_DNA"/>
</dbReference>
<dbReference type="VEuPathDB" id="TriTrypDB:LpyrH10_01_0150"/>
<dbReference type="GeneID" id="26900313"/>
<dbReference type="EMBL" id="LGTL01000001">
    <property type="protein sequence ID" value="KPA85607.1"/>
    <property type="molecule type" value="Genomic_DNA"/>
</dbReference>
<feature type="transmembrane region" description="Helical" evidence="5">
    <location>
        <begin position="128"/>
        <end position="151"/>
    </location>
</feature>
<evidence type="ECO:0000256" key="5">
    <source>
        <dbReference type="SAM" id="Phobius"/>
    </source>
</evidence>
<evidence type="ECO:0000256" key="3">
    <source>
        <dbReference type="ARBA" id="ARBA00022989"/>
    </source>
</evidence>
<dbReference type="GO" id="GO:0015179">
    <property type="term" value="F:L-amino acid transmembrane transporter activity"/>
    <property type="evidence" value="ECO:0007669"/>
    <property type="project" value="TreeGrafter"/>
</dbReference>
<dbReference type="OMA" id="KARMQNV"/>
<feature type="domain" description="Amino acid transporter transmembrane" evidence="6">
    <location>
        <begin position="96"/>
        <end position="487"/>
    </location>
</feature>
<dbReference type="VEuPathDB" id="TriTrypDB:LpyrH10_01_0160"/>
<feature type="transmembrane region" description="Helical" evidence="5">
    <location>
        <begin position="463"/>
        <end position="490"/>
    </location>
</feature>
<accession>A0A0M9G9U2</accession>
<evidence type="ECO:0000313" key="8">
    <source>
        <dbReference type="EMBL" id="KPA85607.1"/>
    </source>
</evidence>
<dbReference type="Pfam" id="PF01490">
    <property type="entry name" value="Aa_trans"/>
    <property type="match status" value="1"/>
</dbReference>
<protein>
    <submittedName>
        <fullName evidence="7">Putative amino acid transporter aATP11</fullName>
    </submittedName>
</protein>
<evidence type="ECO:0000313" key="9">
    <source>
        <dbReference type="Proteomes" id="UP000037923"/>
    </source>
</evidence>
<dbReference type="PANTHER" id="PTHR22950">
    <property type="entry name" value="AMINO ACID TRANSPORTER"/>
    <property type="match status" value="1"/>
</dbReference>
<keyword evidence="3 5" id="KW-1133">Transmembrane helix</keyword>
<dbReference type="InterPro" id="IPR013057">
    <property type="entry name" value="AA_transpt_TM"/>
</dbReference>
<evidence type="ECO:0000256" key="4">
    <source>
        <dbReference type="ARBA" id="ARBA00023136"/>
    </source>
</evidence>
<feature type="transmembrane region" description="Helical" evidence="5">
    <location>
        <begin position="315"/>
        <end position="340"/>
    </location>
</feature>
<dbReference type="GO" id="GO:0005737">
    <property type="term" value="C:cytoplasm"/>
    <property type="evidence" value="ECO:0007669"/>
    <property type="project" value="TreeGrafter"/>
</dbReference>
<feature type="transmembrane region" description="Helical" evidence="5">
    <location>
        <begin position="428"/>
        <end position="451"/>
    </location>
</feature>
<feature type="transmembrane region" description="Helical" evidence="5">
    <location>
        <begin position="404"/>
        <end position="422"/>
    </location>
</feature>
<comment type="caution">
    <text evidence="7">The sequence shown here is derived from an EMBL/GenBank/DDBJ whole genome shotgun (WGS) entry which is preliminary data.</text>
</comment>
<proteinExistence type="predicted"/>
<feature type="transmembrane region" description="Helical" evidence="5">
    <location>
        <begin position="360"/>
        <end position="383"/>
    </location>
</feature>
<keyword evidence="4 5" id="KW-0472">Membrane</keyword>
<dbReference type="Proteomes" id="UP000037923">
    <property type="component" value="Unassembled WGS sequence"/>
</dbReference>
<feature type="transmembrane region" description="Helical" evidence="5">
    <location>
        <begin position="240"/>
        <end position="263"/>
    </location>
</feature>
<dbReference type="PANTHER" id="PTHR22950:SF301">
    <property type="entry name" value="ACID TRANSPORTER, PUTATIVE-RELATED"/>
    <property type="match status" value="1"/>
</dbReference>
<sequence length="491" mass="54061">MSRNTGYVEGQDEERAYCHGAMPAFHSNSPTFQAPQITPISTQGDGTTKVDREMEGTFEQVDELGPEFQRQPPPPTLPPFVRGAVKIVHRIMPPGGFASGVFNLAGSSLGAGILGLPDAFNSSGLVTGTILLIIIFLMTVYTVRLLAIVYEKTGIRSYELTARYLFGRGGDIFTAVIMFLKCIGACIAYVICVSDLWHAFLNDDRVPERYQSDSFRRVLTSVTFVVLMLPLSLPRQINSLRYVSLFGVTFILFFVVCVIVHSATHGLKNGNLSKVKLFNTGNAAMGGLGQFVFAFLCQSNAYQVFNETTKPSVRFFELQCFISMLICTVFYWLAGFFAYADFGSDVASSLLSMYRPLTDYYFAVAYLGLIIKLCVAFALHILPCRDAVHHLVGWDIRTVAWWKNALLCTFLSLVSLLCGLFIPKVNTVFGLLGSFTGSFIAFVFPSLFFIYSGGFTLQKAGAFDFFGALFVLVCGVIVICFGTTATIYGIL</sequence>
<evidence type="ECO:0000259" key="6">
    <source>
        <dbReference type="Pfam" id="PF01490"/>
    </source>
</evidence>
<feature type="transmembrane region" description="Helical" evidence="5">
    <location>
        <begin position="172"/>
        <end position="197"/>
    </location>
</feature>
<dbReference type="OrthoDB" id="28208at2759"/>
<gene>
    <name evidence="7" type="ORF">ABB37_00015</name>
    <name evidence="8" type="ORF">ABB37_00016</name>
</gene>
<dbReference type="RefSeq" id="XP_015664046.1">
    <property type="nucleotide sequence ID" value="XM_015796038.1"/>
</dbReference>
<name>A0A0M9G9U2_LEPPY</name>
<evidence type="ECO:0000313" key="7">
    <source>
        <dbReference type="EMBL" id="KPA85606.1"/>
    </source>
</evidence>